<dbReference type="RefSeq" id="WP_113606884.1">
    <property type="nucleotide sequence ID" value="NZ_POAF01000002.1"/>
</dbReference>
<sequence>MAFSILPIIDLQTGQVQFTVQDRWYTRYIADPAHLERLITRSSRRPVFDPAAGELVVFVASAGQPDGRSLAFRLAKFPGTISLAKLRG</sequence>
<evidence type="ECO:0000313" key="2">
    <source>
        <dbReference type="Proteomes" id="UP000252167"/>
    </source>
</evidence>
<gene>
    <name evidence="1" type="ORF">C1H84_06370</name>
</gene>
<name>A0A365YLW1_9MICC</name>
<reference evidence="1 2" key="1">
    <citation type="submission" date="2018-01" db="EMBL/GenBank/DDBJ databases">
        <title>Glutamicibacter soli strain NHPC-3 Whole genome sequence and assembly.</title>
        <authorList>
            <person name="Choudhury P."/>
            <person name="Gupta D."/>
            <person name="Sengupta K."/>
            <person name="Jawed A."/>
            <person name="Sultana N."/>
            <person name="Saha P."/>
        </authorList>
    </citation>
    <scope>NUCLEOTIDE SEQUENCE [LARGE SCALE GENOMIC DNA]</scope>
    <source>
        <strain evidence="1 2">NHPC-3</strain>
    </source>
</reference>
<dbReference type="EMBL" id="POAF01000002">
    <property type="protein sequence ID" value="RBM03033.1"/>
    <property type="molecule type" value="Genomic_DNA"/>
</dbReference>
<protein>
    <submittedName>
        <fullName evidence="1">Uncharacterized protein</fullName>
    </submittedName>
</protein>
<proteinExistence type="predicted"/>
<comment type="caution">
    <text evidence="1">The sequence shown here is derived from an EMBL/GenBank/DDBJ whole genome shotgun (WGS) entry which is preliminary data.</text>
</comment>
<accession>A0A365YLW1</accession>
<organism evidence="1 2">
    <name type="scientific">Glutamicibacter soli</name>
    <dbReference type="NCBI Taxonomy" id="453836"/>
    <lineage>
        <taxon>Bacteria</taxon>
        <taxon>Bacillati</taxon>
        <taxon>Actinomycetota</taxon>
        <taxon>Actinomycetes</taxon>
        <taxon>Micrococcales</taxon>
        <taxon>Micrococcaceae</taxon>
        <taxon>Glutamicibacter</taxon>
    </lineage>
</organism>
<dbReference type="Proteomes" id="UP000252167">
    <property type="component" value="Unassembled WGS sequence"/>
</dbReference>
<keyword evidence="2" id="KW-1185">Reference proteome</keyword>
<evidence type="ECO:0000313" key="1">
    <source>
        <dbReference type="EMBL" id="RBM03033.1"/>
    </source>
</evidence>
<dbReference type="AlphaFoldDB" id="A0A365YLW1"/>